<dbReference type="RefSeq" id="WP_112888434.1">
    <property type="nucleotide sequence ID" value="NZ_CP030239.1"/>
</dbReference>
<reference evidence="1 2" key="1">
    <citation type="submission" date="2018-06" db="EMBL/GenBank/DDBJ databases">
        <title>Complete genome sequence of Paracoccus mutanolyticus strain RSP-02 isolated from cellulosic waste.</title>
        <authorList>
            <person name="Amrutha R.N."/>
            <person name="Shrivastav A."/>
            <person name="Buddana S.K."/>
            <person name="Deshpande U."/>
            <person name="Prakasham R.S."/>
        </authorList>
    </citation>
    <scope>NUCLEOTIDE SEQUENCE [LARGE SCALE GENOMIC DNA]</scope>
    <source>
        <strain evidence="1 2">RSP-02</strain>
    </source>
</reference>
<dbReference type="Proteomes" id="UP000249922">
    <property type="component" value="Chromosome"/>
</dbReference>
<dbReference type="EMBL" id="CP030239">
    <property type="protein sequence ID" value="AWX94015.1"/>
    <property type="molecule type" value="Genomic_DNA"/>
</dbReference>
<organism evidence="1 2">
    <name type="scientific">Paracoccus mutanolyticus</name>
    <dbReference type="NCBI Taxonomy" id="1499308"/>
    <lineage>
        <taxon>Bacteria</taxon>
        <taxon>Pseudomonadati</taxon>
        <taxon>Pseudomonadota</taxon>
        <taxon>Alphaproteobacteria</taxon>
        <taxon>Rhodobacterales</taxon>
        <taxon>Paracoccaceae</taxon>
        <taxon>Paracoccus</taxon>
    </lineage>
</organism>
<name>A0ABN5MAX5_9RHOB</name>
<sequence>MGDIIMRVTDVIMSFPALLTALIVLGRAAVAQDRHRCRGETPTGLHSAIMTGVRLALANGMSKEAL</sequence>
<protein>
    <submittedName>
        <fullName evidence="1">Uncharacterized protein</fullName>
    </submittedName>
</protein>
<evidence type="ECO:0000313" key="1">
    <source>
        <dbReference type="EMBL" id="AWX94015.1"/>
    </source>
</evidence>
<gene>
    <name evidence="1" type="ORF">DPM13_16530</name>
</gene>
<evidence type="ECO:0000313" key="2">
    <source>
        <dbReference type="Proteomes" id="UP000249922"/>
    </source>
</evidence>
<accession>A0ABN5MAX5</accession>
<proteinExistence type="predicted"/>
<keyword evidence="2" id="KW-1185">Reference proteome</keyword>